<feature type="domain" description="Nuclear Testis protein N-terminal" evidence="3">
    <location>
        <begin position="14"/>
        <end position="750"/>
    </location>
</feature>
<dbReference type="InterPro" id="IPR024309">
    <property type="entry name" value="NUT_N"/>
</dbReference>
<feature type="region of interest" description="Disordered" evidence="2">
    <location>
        <begin position="396"/>
        <end position="425"/>
    </location>
</feature>
<feature type="compositionally biased region" description="Acidic residues" evidence="2">
    <location>
        <begin position="405"/>
        <end position="422"/>
    </location>
</feature>
<gene>
    <name evidence="5" type="primary">LOC101652241</name>
</gene>
<dbReference type="PANTHER" id="PTHR22879">
    <property type="entry name" value="NUT FAMILY MEMBER 1"/>
    <property type="match status" value="1"/>
</dbReference>
<feature type="region of interest" description="Disordered" evidence="2">
    <location>
        <begin position="353"/>
        <end position="376"/>
    </location>
</feature>
<feature type="region of interest" description="Disordered" evidence="2">
    <location>
        <begin position="652"/>
        <end position="749"/>
    </location>
</feature>
<dbReference type="PANTHER" id="PTHR22879:SF14">
    <property type="entry name" value="NUT FAMILY MEMBER 2A-RELATED"/>
    <property type="match status" value="1"/>
</dbReference>
<evidence type="ECO:0000313" key="4">
    <source>
        <dbReference type="Proteomes" id="UP000694863"/>
    </source>
</evidence>
<evidence type="ECO:0000256" key="1">
    <source>
        <dbReference type="ARBA" id="ARBA00010586"/>
    </source>
</evidence>
<reference evidence="5" key="1">
    <citation type="submission" date="2025-08" db="UniProtKB">
        <authorList>
            <consortium name="RefSeq"/>
        </authorList>
    </citation>
    <scope>IDENTIFICATION</scope>
</reference>
<evidence type="ECO:0000313" key="5">
    <source>
        <dbReference type="RefSeq" id="XP_030741662.1"/>
    </source>
</evidence>
<accession>A0ABM1VK34</accession>
<comment type="similarity">
    <text evidence="1">Belongs to the NUT family.</text>
</comment>
<feature type="compositionally biased region" description="Basic and acidic residues" evidence="2">
    <location>
        <begin position="559"/>
        <end position="576"/>
    </location>
</feature>
<organism evidence="4 5">
    <name type="scientific">Echinops telfairi</name>
    <name type="common">Lesser hedgehog tenrec</name>
    <dbReference type="NCBI Taxonomy" id="9371"/>
    <lineage>
        <taxon>Eukaryota</taxon>
        <taxon>Metazoa</taxon>
        <taxon>Chordata</taxon>
        <taxon>Craniata</taxon>
        <taxon>Vertebrata</taxon>
        <taxon>Euteleostomi</taxon>
        <taxon>Mammalia</taxon>
        <taxon>Eutheria</taxon>
        <taxon>Afrotheria</taxon>
        <taxon>Tenrecidae</taxon>
        <taxon>Tenrecinae</taxon>
        <taxon>Echinops</taxon>
    </lineage>
</organism>
<feature type="region of interest" description="Disordered" evidence="2">
    <location>
        <begin position="558"/>
        <end position="637"/>
    </location>
</feature>
<sequence length="771" mass="84470">MWLPDTIPVPGPDVTMNLGDSMLTFTAVHFSSPSLQPPNPAHWEKCSLPLKASACPQEDTPLVLSSFPRSQALLVRGVQDSGSSRAGVGKVIVQVRVEGRETEHPGAKSFVSTKTSLNWNAPVAPDGATEQAPSPLEAASAVEKMALTTSLVKTQAWKRGLFPACPVPPPAVQLTSIFPKAKGQPAQHSVSAEGLATTQSRLSLDDSTCNPQSIYENYRLWQSFKPLAETHYPQSPDTEALSCFLIPVLRSLARRKPTMTLEEGIWWSLQEWQHTSNFDRMIFYEMAGKFMEFESEEEAQIRKLQLKNGSACAPPSDAQKLDSQRPSATVVDQPPSMGTQAARAVLILKERGGRAPSPDLRQQRPKCTWEPKTPKTIPPEAVKEYVDNMISLLRPAQSSTGEADNQWEGEENEHPQEEDDISPDPGLMSYINMLCSQEAFVTKVEAVIHPQFLGMLLSLDPLADPLDLIEKLEQEEGLTLTQLTEKRLLELKETKSGDAPQSHDMPQGEAIFPYSESSQGSGSGDHQDLQVGLLNDTGVDRLNADVLTREDGGNINLSKTKERAVSTWRQKSEKLQSEQSISSHRDHSHASTPSATRGALRVWKTPPVMKPPAIGEWSSDEAEEEEEEEEEEEALPSLAFLLGSQQRLLPWGHSKSAGSPSAILHNGVQGSRKAFQPLSPEKGCPSHSQQIAAKSKMPAPVRAPSSDDKRPPSAADLRGSCRQPLVVTEAKPSLPRKRKLEPSASEKRKKAYFSQYQGSLLLVSDSKVGKS</sequence>
<feature type="region of interest" description="Disordered" evidence="2">
    <location>
        <begin position="310"/>
        <end position="336"/>
    </location>
</feature>
<protein>
    <submittedName>
        <fullName evidence="5">NUT family member 2G-like</fullName>
    </submittedName>
</protein>
<evidence type="ECO:0000259" key="3">
    <source>
        <dbReference type="Pfam" id="PF12881"/>
    </source>
</evidence>
<dbReference type="Pfam" id="PF12881">
    <property type="entry name" value="NUT"/>
    <property type="match status" value="1"/>
</dbReference>
<dbReference type="Proteomes" id="UP000694863">
    <property type="component" value="Unplaced"/>
</dbReference>
<dbReference type="InterPro" id="IPR024310">
    <property type="entry name" value="NUT"/>
</dbReference>
<keyword evidence="4" id="KW-1185">Reference proteome</keyword>
<dbReference type="RefSeq" id="XP_030741662.1">
    <property type="nucleotide sequence ID" value="XM_030885802.1"/>
</dbReference>
<feature type="region of interest" description="Disordered" evidence="2">
    <location>
        <begin position="494"/>
        <end position="530"/>
    </location>
</feature>
<dbReference type="GeneID" id="101652241"/>
<proteinExistence type="inferred from homology"/>
<evidence type="ECO:0000256" key="2">
    <source>
        <dbReference type="SAM" id="MobiDB-lite"/>
    </source>
</evidence>
<name>A0ABM1VK34_ECHTE</name>
<feature type="compositionally biased region" description="Acidic residues" evidence="2">
    <location>
        <begin position="618"/>
        <end position="634"/>
    </location>
</feature>